<comment type="caution">
    <text evidence="2">The sequence shown here is derived from an EMBL/GenBank/DDBJ whole genome shotgun (WGS) entry which is preliminary data.</text>
</comment>
<sequence length="133" mass="14989">MKPWSELMTQRIALSNYINGNQIPSLRGKKSEKGMIKGLDQKPLEGLSPQSKGRGAGNGQRLSRWRPEDGSHLSACYETSSWLPSALNERGGKKLNHIEGNSLPRDDPKFEAWDDEDSLIMRWLWNAITPKIS</sequence>
<accession>A0A371IFM5</accession>
<evidence type="ECO:0000313" key="3">
    <source>
        <dbReference type="Proteomes" id="UP000257109"/>
    </source>
</evidence>
<feature type="region of interest" description="Disordered" evidence="1">
    <location>
        <begin position="22"/>
        <end position="71"/>
    </location>
</feature>
<evidence type="ECO:0000313" key="2">
    <source>
        <dbReference type="EMBL" id="RDY13810.1"/>
    </source>
</evidence>
<protein>
    <submittedName>
        <fullName evidence="2">Uncharacterized protein</fullName>
    </submittedName>
</protein>
<feature type="non-terminal residue" evidence="2">
    <location>
        <position position="1"/>
    </location>
</feature>
<dbReference type="Proteomes" id="UP000257109">
    <property type="component" value="Unassembled WGS sequence"/>
</dbReference>
<gene>
    <name evidence="2" type="ORF">CR513_01216</name>
</gene>
<evidence type="ECO:0000256" key="1">
    <source>
        <dbReference type="SAM" id="MobiDB-lite"/>
    </source>
</evidence>
<dbReference type="AlphaFoldDB" id="A0A371IFM5"/>
<keyword evidence="3" id="KW-1185">Reference proteome</keyword>
<dbReference type="EMBL" id="QJKJ01000193">
    <property type="protein sequence ID" value="RDY13810.1"/>
    <property type="molecule type" value="Genomic_DNA"/>
</dbReference>
<name>A0A371IFM5_MUCPR</name>
<dbReference type="OrthoDB" id="1746033at2759"/>
<organism evidence="2 3">
    <name type="scientific">Mucuna pruriens</name>
    <name type="common">Velvet bean</name>
    <name type="synonym">Dolichos pruriens</name>
    <dbReference type="NCBI Taxonomy" id="157652"/>
    <lineage>
        <taxon>Eukaryota</taxon>
        <taxon>Viridiplantae</taxon>
        <taxon>Streptophyta</taxon>
        <taxon>Embryophyta</taxon>
        <taxon>Tracheophyta</taxon>
        <taxon>Spermatophyta</taxon>
        <taxon>Magnoliopsida</taxon>
        <taxon>eudicotyledons</taxon>
        <taxon>Gunneridae</taxon>
        <taxon>Pentapetalae</taxon>
        <taxon>rosids</taxon>
        <taxon>fabids</taxon>
        <taxon>Fabales</taxon>
        <taxon>Fabaceae</taxon>
        <taxon>Papilionoideae</taxon>
        <taxon>50 kb inversion clade</taxon>
        <taxon>NPAAA clade</taxon>
        <taxon>indigoferoid/millettioid clade</taxon>
        <taxon>Phaseoleae</taxon>
        <taxon>Mucuna</taxon>
    </lineage>
</organism>
<feature type="compositionally biased region" description="Basic and acidic residues" evidence="1">
    <location>
        <begin position="29"/>
        <end position="43"/>
    </location>
</feature>
<reference evidence="2" key="1">
    <citation type="submission" date="2018-05" db="EMBL/GenBank/DDBJ databases">
        <title>Draft genome of Mucuna pruriens seed.</title>
        <authorList>
            <person name="Nnadi N.E."/>
            <person name="Vos R."/>
            <person name="Hasami M.H."/>
            <person name="Devisetty U.K."/>
            <person name="Aguiy J.C."/>
        </authorList>
    </citation>
    <scope>NUCLEOTIDE SEQUENCE [LARGE SCALE GENOMIC DNA]</scope>
    <source>
        <strain evidence="2">JCA_2017</strain>
    </source>
</reference>
<proteinExistence type="predicted"/>